<name>A0ABT8U318_9FLAO</name>
<dbReference type="RefSeq" id="WP_302716147.1">
    <property type="nucleotide sequence ID" value="NZ_JAULSJ010000015.1"/>
</dbReference>
<dbReference type="EMBL" id="JAULSJ010000015">
    <property type="protein sequence ID" value="MDO3425458.1"/>
    <property type="molecule type" value="Genomic_DNA"/>
</dbReference>
<organism evidence="1 2">
    <name type="scientific">Chryseobacterium urinae</name>
    <dbReference type="NCBI Taxonomy" id="3058400"/>
    <lineage>
        <taxon>Bacteria</taxon>
        <taxon>Pseudomonadati</taxon>
        <taxon>Bacteroidota</taxon>
        <taxon>Flavobacteriia</taxon>
        <taxon>Flavobacteriales</taxon>
        <taxon>Weeksellaceae</taxon>
        <taxon>Chryseobacterium group</taxon>
        <taxon>Chryseobacterium</taxon>
    </lineage>
</organism>
<evidence type="ECO:0000313" key="2">
    <source>
        <dbReference type="Proteomes" id="UP001168128"/>
    </source>
</evidence>
<comment type="caution">
    <text evidence="1">The sequence shown here is derived from an EMBL/GenBank/DDBJ whole genome shotgun (WGS) entry which is preliminary data.</text>
</comment>
<reference evidence="1" key="1">
    <citation type="submission" date="2023-07" db="EMBL/GenBank/DDBJ databases">
        <title>AMR profile of multidrug- resistance Chryseobacterium gambrini related strain.</title>
        <authorList>
            <person name="Kirdat K."/>
            <person name="Bhatt A."/>
            <person name="Kuyare S."/>
            <person name="Yadav A."/>
        </authorList>
    </citation>
    <scope>NUCLEOTIDE SEQUENCE</scope>
    <source>
        <strain evidence="1">APV-1</strain>
    </source>
</reference>
<sequence length="685" mass="77664">MKKTNFLLLIAFVFFLMSCRNELDTIQENEKFKTEAKFSLLRKEQVNQQVNLLSKLSEIESKGFKTNNIIGKSVQDSVLEGAIINTDEVLLAERGEKKTYTFPVYRTNSDKIENLVLKENADKTYSGFLIQYALTKQERDLFISGHDVDIKSKIKIFNIDKLNLSSRIQTDVVGCYEITWETGTCSSSYHHEYGDNTCTLTGDNAAPKPTIIAIKDICSNYSNQTDGPNTNPNIPNDGSSGSYDTAPYIGSEAELIEMNRVFRLKLSVAQLSWYDAHTVLGIDLAKLYNEDSSVPHLNFLKSLIDYMKTSNNTGDTFLYATIINFLKQEGSYQENWTLISSILAEHNPDLGMGVLNFLIQNTNVSWQQFQPLFNFFKSFTANNPNVTWEQLEKWFLKGQLDYQNSSDVEFAGNLSALSHDLLVANQNNTLNQLQANWPNWEKIKQNIKNSIAQGIHQTAKVVKTYYDEVIDDPYINNAATRVVLNAYIDSLRNEIKQTTNMNKDTMKWQDLFNIWLFELMPNPYSSISFTWNSNVINGNTLYNATTNAVYTFPKGDYEDSVTHNKTPLINKLKASLSNNSIGVGSILNGYFKYDFAQYYATLSNQNIGIQMLGSYPIRAKIISKGNGVAVVQFYIYNILGWESATRFVQNGPKTIGFVPDKEIGEGLHLGGNLINTFTWEETIIY</sequence>
<dbReference type="Proteomes" id="UP001168128">
    <property type="component" value="Unassembled WGS sequence"/>
</dbReference>
<keyword evidence="2" id="KW-1185">Reference proteome</keyword>
<proteinExistence type="predicted"/>
<gene>
    <name evidence="1" type="ORF">QWT87_11195</name>
</gene>
<evidence type="ECO:0000313" key="1">
    <source>
        <dbReference type="EMBL" id="MDO3425458.1"/>
    </source>
</evidence>
<protein>
    <submittedName>
        <fullName evidence="1">Uncharacterized protein</fullName>
    </submittedName>
</protein>
<accession>A0ABT8U318</accession>
<dbReference type="PROSITE" id="PS51257">
    <property type="entry name" value="PROKAR_LIPOPROTEIN"/>
    <property type="match status" value="1"/>
</dbReference>